<evidence type="ECO:0000259" key="2">
    <source>
        <dbReference type="Pfam" id="PF13472"/>
    </source>
</evidence>
<dbReference type="Pfam" id="PF13472">
    <property type="entry name" value="Lipase_GDSL_2"/>
    <property type="match status" value="1"/>
</dbReference>
<dbReference type="InterPro" id="IPR051532">
    <property type="entry name" value="Ester_Hydrolysis_Enzymes"/>
</dbReference>
<gene>
    <name evidence="3" type="ORF">EFA69_10395</name>
</gene>
<keyword evidence="4" id="KW-1185">Reference proteome</keyword>
<dbReference type="PANTHER" id="PTHR30383:SF5">
    <property type="entry name" value="SGNH HYDROLASE-TYPE ESTERASE DOMAIN-CONTAINING PROTEIN"/>
    <property type="match status" value="1"/>
</dbReference>
<feature type="signal peptide" evidence="1">
    <location>
        <begin position="1"/>
        <end position="29"/>
    </location>
</feature>
<dbReference type="InterPro" id="IPR036514">
    <property type="entry name" value="SGNH_hydro_sf"/>
</dbReference>
<evidence type="ECO:0000256" key="1">
    <source>
        <dbReference type="SAM" id="SignalP"/>
    </source>
</evidence>
<dbReference type="Proteomes" id="UP000271010">
    <property type="component" value="Unassembled WGS sequence"/>
</dbReference>
<dbReference type="PANTHER" id="PTHR30383">
    <property type="entry name" value="THIOESTERASE 1/PROTEASE 1/LYSOPHOSPHOLIPASE L1"/>
    <property type="match status" value="1"/>
</dbReference>
<dbReference type="OrthoDB" id="9790057at2"/>
<comment type="caution">
    <text evidence="3">The sequence shown here is derived from an EMBL/GenBank/DDBJ whole genome shotgun (WGS) entry which is preliminary data.</text>
</comment>
<dbReference type="Gene3D" id="3.40.50.1110">
    <property type="entry name" value="SGNH hydrolase"/>
    <property type="match status" value="1"/>
</dbReference>
<dbReference type="RefSeq" id="WP_123133455.1">
    <property type="nucleotide sequence ID" value="NZ_RJJE01000009.1"/>
</dbReference>
<dbReference type="GO" id="GO:0004622">
    <property type="term" value="F:phosphatidylcholine lysophospholipase activity"/>
    <property type="evidence" value="ECO:0007669"/>
    <property type="project" value="TreeGrafter"/>
</dbReference>
<keyword evidence="1" id="KW-0732">Signal</keyword>
<accession>A0A3M9MXX2</accession>
<feature type="domain" description="SGNH hydrolase-type esterase" evidence="2">
    <location>
        <begin position="62"/>
        <end position="221"/>
    </location>
</feature>
<dbReference type="SUPFAM" id="SSF52266">
    <property type="entry name" value="SGNH hydrolase"/>
    <property type="match status" value="1"/>
</dbReference>
<reference evidence="3 4" key="1">
    <citation type="submission" date="2018-11" db="EMBL/GenBank/DDBJ databases">
        <title>Rufibacter latericius sp. nov., isolated from water in Baiyang Lake.</title>
        <authorList>
            <person name="Yang Y."/>
        </authorList>
    </citation>
    <scope>NUCLEOTIDE SEQUENCE [LARGE SCALE GENOMIC DNA]</scope>
    <source>
        <strain evidence="3 4">MCC P1</strain>
    </source>
</reference>
<proteinExistence type="predicted"/>
<name>A0A3M9MXX2_9BACT</name>
<protein>
    <submittedName>
        <fullName evidence="3">GDSL family lipase</fullName>
    </submittedName>
</protein>
<evidence type="ECO:0000313" key="4">
    <source>
        <dbReference type="Proteomes" id="UP000271010"/>
    </source>
</evidence>
<dbReference type="AlphaFoldDB" id="A0A3M9MXX2"/>
<feature type="chain" id="PRO_5018265302" evidence="1">
    <location>
        <begin position="30"/>
        <end position="234"/>
    </location>
</feature>
<organism evidence="3 4">
    <name type="scientific">Rufibacter immobilis</name>
    <dbReference type="NCBI Taxonomy" id="1348778"/>
    <lineage>
        <taxon>Bacteria</taxon>
        <taxon>Pseudomonadati</taxon>
        <taxon>Bacteroidota</taxon>
        <taxon>Cytophagia</taxon>
        <taxon>Cytophagales</taxon>
        <taxon>Hymenobacteraceae</taxon>
        <taxon>Rufibacter</taxon>
    </lineage>
</organism>
<sequence>MRKNALRFPGLRWLVVVTLCTLLPLGAFAQTAKIDSNYVNSHYELRMKEFSAQPIPKNAVVFLGNSITARGKWAELLPGVPVANRGIGGDITHGVLARLDAILAAKPKKIFLLIGINDLSRRIPESIILQNYERLVRRVKQQSPKTKLYVQSVLPLLDDMLKPDYLKNLNPAVTSLNTQLQAFAKKHKLTYINLHPVFADASGQLKKEYSLDGIHVTDAAYPVWVQYLKEKKYL</sequence>
<dbReference type="EMBL" id="RJJE01000009">
    <property type="protein sequence ID" value="RNI30376.1"/>
    <property type="molecule type" value="Genomic_DNA"/>
</dbReference>
<dbReference type="InterPro" id="IPR013830">
    <property type="entry name" value="SGNH_hydro"/>
</dbReference>
<evidence type="ECO:0000313" key="3">
    <source>
        <dbReference type="EMBL" id="RNI30376.1"/>
    </source>
</evidence>